<proteinExistence type="predicted"/>
<gene>
    <name evidence="1" type="ORF">F3Y22_tig00112852pilonHSYRG00003</name>
</gene>
<dbReference type="Proteomes" id="UP000436088">
    <property type="component" value="Unassembled WGS sequence"/>
</dbReference>
<evidence type="ECO:0000313" key="2">
    <source>
        <dbReference type="Proteomes" id="UP000436088"/>
    </source>
</evidence>
<protein>
    <submittedName>
        <fullName evidence="1">E3 ubiquitin-protein ligase XBAT31</fullName>
    </submittedName>
</protein>
<dbReference type="PANTHER" id="PTHR33544:SF3">
    <property type="entry name" value="60S RIBOSOMAL PROTEIN L36"/>
    <property type="match status" value="1"/>
</dbReference>
<dbReference type="InterPro" id="IPR040344">
    <property type="entry name" value="At3g17950-like"/>
</dbReference>
<accession>A0A6A2WTM5</accession>
<keyword evidence="2" id="KW-1185">Reference proteome</keyword>
<comment type="caution">
    <text evidence="1">The sequence shown here is derived from an EMBL/GenBank/DDBJ whole genome shotgun (WGS) entry which is preliminary data.</text>
</comment>
<dbReference type="AlphaFoldDB" id="A0A6A2WTM5"/>
<name>A0A6A2WTM5_HIBSY</name>
<evidence type="ECO:0000313" key="1">
    <source>
        <dbReference type="EMBL" id="KAE8664151.1"/>
    </source>
</evidence>
<dbReference type="PANTHER" id="PTHR33544">
    <property type="entry name" value="DUF4005 DOMAIN-CONTAINING PROTEIN-RELATED"/>
    <property type="match status" value="1"/>
</dbReference>
<organism evidence="1 2">
    <name type="scientific">Hibiscus syriacus</name>
    <name type="common">Rose of Sharon</name>
    <dbReference type="NCBI Taxonomy" id="106335"/>
    <lineage>
        <taxon>Eukaryota</taxon>
        <taxon>Viridiplantae</taxon>
        <taxon>Streptophyta</taxon>
        <taxon>Embryophyta</taxon>
        <taxon>Tracheophyta</taxon>
        <taxon>Spermatophyta</taxon>
        <taxon>Magnoliopsida</taxon>
        <taxon>eudicotyledons</taxon>
        <taxon>Gunneridae</taxon>
        <taxon>Pentapetalae</taxon>
        <taxon>rosids</taxon>
        <taxon>malvids</taxon>
        <taxon>Malvales</taxon>
        <taxon>Malvaceae</taxon>
        <taxon>Malvoideae</taxon>
        <taxon>Hibiscus</taxon>
    </lineage>
</organism>
<reference evidence="1" key="1">
    <citation type="submission" date="2019-09" db="EMBL/GenBank/DDBJ databases">
        <title>Draft genome information of white flower Hibiscus syriacus.</title>
        <authorList>
            <person name="Kim Y.-M."/>
        </authorList>
    </citation>
    <scope>NUCLEOTIDE SEQUENCE [LARGE SCALE GENOMIC DNA]</scope>
    <source>
        <strain evidence="1">YM2019G1</strain>
    </source>
</reference>
<sequence length="297" mass="32782">MGYFGHVGYGAKSLRSGPALQCKVVLSLAPGLGGTNMIPPFLFPLCPLYRGDNEQGWPLGLEPLNARMGLVRNADFSGSISFTTLITASSPSSSCISSSDLDTQSTGSFYHDKSMTLGSLIGISSFIELSRTSTRRRRTQTSREEKKNCKFRTWFFSLCSKLSTDAVDTNIKSQSLGQFLQVERRAAANTCTRNHHHTSVSYGPADFLPLMLTAYSLFIEEQRVVSDWINAAKLKEKQASAYYAGHDCAAELGDKFPKIMVFDGVFLIELFPKLGGLVNIELDDLIFYISYMLQTVT</sequence>
<dbReference type="EMBL" id="VEPZ02001659">
    <property type="protein sequence ID" value="KAE8664151.1"/>
    <property type="molecule type" value="Genomic_DNA"/>
</dbReference>